<comment type="caution">
    <text evidence="1">The sequence shown here is derived from an EMBL/GenBank/DDBJ whole genome shotgun (WGS) entry which is preliminary data.</text>
</comment>
<dbReference type="EMBL" id="BSXS01000771">
    <property type="protein sequence ID" value="GME73839.1"/>
    <property type="molecule type" value="Genomic_DNA"/>
</dbReference>
<dbReference type="Proteomes" id="UP001165064">
    <property type="component" value="Unassembled WGS sequence"/>
</dbReference>
<name>A0ACB5SV45_AMBMO</name>
<keyword evidence="2" id="KW-1185">Reference proteome</keyword>
<sequence length="143" mass="16070">MLTRQLMSILGAPSLRSIASNSARFASTSTTTTSSAPSTAHIALSVQRRDIEKSELEVQDEITRKQIALAKENVAIKKVKPTSPGLRWWRKPLYPYLWKGKPYKPLTKTRVSQSGRNHSEPPILRLSNIRKQAPFHISLPVKV</sequence>
<reference evidence="1" key="1">
    <citation type="submission" date="2023-04" db="EMBL/GenBank/DDBJ databases">
        <title>Ambrosiozyma monospora NBRC 10751.</title>
        <authorList>
            <person name="Ichikawa N."/>
            <person name="Sato H."/>
            <person name="Tonouchi N."/>
        </authorList>
    </citation>
    <scope>NUCLEOTIDE SEQUENCE</scope>
    <source>
        <strain evidence="1">NBRC 10751</strain>
    </source>
</reference>
<organism evidence="1 2">
    <name type="scientific">Ambrosiozyma monospora</name>
    <name type="common">Yeast</name>
    <name type="synonym">Endomycopsis monosporus</name>
    <dbReference type="NCBI Taxonomy" id="43982"/>
    <lineage>
        <taxon>Eukaryota</taxon>
        <taxon>Fungi</taxon>
        <taxon>Dikarya</taxon>
        <taxon>Ascomycota</taxon>
        <taxon>Saccharomycotina</taxon>
        <taxon>Pichiomycetes</taxon>
        <taxon>Pichiales</taxon>
        <taxon>Pichiaceae</taxon>
        <taxon>Ambrosiozyma</taxon>
    </lineage>
</organism>
<evidence type="ECO:0000313" key="1">
    <source>
        <dbReference type="EMBL" id="GME73839.1"/>
    </source>
</evidence>
<proteinExistence type="predicted"/>
<accession>A0ACB5SV45</accession>
<gene>
    <name evidence="1" type="ORF">Amon02_000154900</name>
</gene>
<protein>
    <submittedName>
        <fullName evidence="1">Unnamed protein product</fullName>
    </submittedName>
</protein>
<evidence type="ECO:0000313" key="2">
    <source>
        <dbReference type="Proteomes" id="UP001165064"/>
    </source>
</evidence>